<protein>
    <submittedName>
        <fullName evidence="2">(pine wood nematode) hypothetical protein</fullName>
    </submittedName>
</protein>
<dbReference type="Proteomes" id="UP000582659">
    <property type="component" value="Unassembled WGS sequence"/>
</dbReference>
<feature type="transmembrane region" description="Helical" evidence="1">
    <location>
        <begin position="106"/>
        <end position="125"/>
    </location>
</feature>
<proteinExistence type="predicted"/>
<dbReference type="EMBL" id="CAJFDI010000004">
    <property type="protein sequence ID" value="CAD5227040.1"/>
    <property type="molecule type" value="Genomic_DNA"/>
</dbReference>
<keyword evidence="1" id="KW-0472">Membrane</keyword>
<feature type="transmembrane region" description="Helical" evidence="1">
    <location>
        <begin position="79"/>
        <end position="100"/>
    </location>
</feature>
<evidence type="ECO:0000313" key="2">
    <source>
        <dbReference type="EMBL" id="CAD5227040.1"/>
    </source>
</evidence>
<feature type="transmembrane region" description="Helical" evidence="1">
    <location>
        <begin position="48"/>
        <end position="67"/>
    </location>
</feature>
<evidence type="ECO:0000313" key="5">
    <source>
        <dbReference type="WBParaSite" id="BXY_0778500.1"/>
    </source>
</evidence>
<dbReference type="AlphaFoldDB" id="A0A1I7S453"/>
<organism evidence="3 5">
    <name type="scientific">Bursaphelenchus xylophilus</name>
    <name type="common">Pinewood nematode worm</name>
    <name type="synonym">Aphelenchoides xylophilus</name>
    <dbReference type="NCBI Taxonomy" id="6326"/>
    <lineage>
        <taxon>Eukaryota</taxon>
        <taxon>Metazoa</taxon>
        <taxon>Ecdysozoa</taxon>
        <taxon>Nematoda</taxon>
        <taxon>Chromadorea</taxon>
        <taxon>Rhabditida</taxon>
        <taxon>Tylenchina</taxon>
        <taxon>Tylenchomorpha</taxon>
        <taxon>Aphelenchoidea</taxon>
        <taxon>Aphelenchoididae</taxon>
        <taxon>Bursaphelenchus</taxon>
    </lineage>
</organism>
<name>A0A1I7S453_BURXY</name>
<evidence type="ECO:0000313" key="4">
    <source>
        <dbReference type="Proteomes" id="UP000659654"/>
    </source>
</evidence>
<evidence type="ECO:0000313" key="3">
    <source>
        <dbReference type="Proteomes" id="UP000095284"/>
    </source>
</evidence>
<sequence length="140" mass="15771">MGINSHYVSTDRGITKLVQIILGFVICSVLCANWYGGASCFSEGRIGFTSGLNFVALLINILLFILNLCEFCAPKLESIYNLIMTLLFIVATVLFLWYMIQYSAWGVWMIVTAVILVIMVLIYMADTNSSRHQHQDHIPI</sequence>
<evidence type="ECO:0000256" key="1">
    <source>
        <dbReference type="SAM" id="Phobius"/>
    </source>
</evidence>
<dbReference type="OrthoDB" id="5834577at2759"/>
<feature type="transmembrane region" description="Helical" evidence="1">
    <location>
        <begin position="17"/>
        <end position="36"/>
    </location>
</feature>
<reference evidence="2" key="2">
    <citation type="submission" date="2020-09" db="EMBL/GenBank/DDBJ databases">
        <authorList>
            <person name="Kikuchi T."/>
        </authorList>
    </citation>
    <scope>NUCLEOTIDE SEQUENCE</scope>
    <source>
        <strain evidence="2">Ka4C1</strain>
    </source>
</reference>
<gene>
    <name evidence="2" type="ORF">BXYJ_LOCUS9585</name>
</gene>
<dbReference type="EMBL" id="CAJFCV020000004">
    <property type="protein sequence ID" value="CAG9116733.1"/>
    <property type="molecule type" value="Genomic_DNA"/>
</dbReference>
<dbReference type="Proteomes" id="UP000659654">
    <property type="component" value="Unassembled WGS sequence"/>
</dbReference>
<dbReference type="eggNOG" id="ENOG502S39E">
    <property type="taxonomic scope" value="Eukaryota"/>
</dbReference>
<dbReference type="WBParaSite" id="BXY_0778500.1">
    <property type="protein sequence ID" value="BXY_0778500.1"/>
    <property type="gene ID" value="BXY_0778500"/>
</dbReference>
<keyword evidence="4" id="KW-1185">Reference proteome</keyword>
<dbReference type="Proteomes" id="UP000095284">
    <property type="component" value="Unplaced"/>
</dbReference>
<accession>A0A1I7S453</accession>
<reference evidence="5" key="1">
    <citation type="submission" date="2016-11" db="UniProtKB">
        <authorList>
            <consortium name="WormBaseParasite"/>
        </authorList>
    </citation>
    <scope>IDENTIFICATION</scope>
</reference>
<keyword evidence="1" id="KW-1133">Transmembrane helix</keyword>
<keyword evidence="1" id="KW-0812">Transmembrane</keyword>